<keyword evidence="4" id="KW-1003">Cell membrane</keyword>
<dbReference type="PROSITE" id="PS51202">
    <property type="entry name" value="RCK_C"/>
    <property type="match status" value="1"/>
</dbReference>
<accession>A0ABU1T120</accession>
<feature type="transmembrane region" description="Helical" evidence="8">
    <location>
        <begin position="442"/>
        <end position="461"/>
    </location>
</feature>
<evidence type="ECO:0000259" key="9">
    <source>
        <dbReference type="PROSITE" id="PS51202"/>
    </source>
</evidence>
<dbReference type="InterPro" id="IPR050144">
    <property type="entry name" value="AAE_transporter"/>
</dbReference>
<dbReference type="PANTHER" id="PTHR30445">
    <property type="entry name" value="K(+)_H(+) ANTIPORTER SUBUNIT KHTT"/>
    <property type="match status" value="1"/>
</dbReference>
<keyword evidence="7 8" id="KW-0472">Membrane</keyword>
<name>A0ABU1T120_9ACTO</name>
<feature type="transmembrane region" description="Helical" evidence="8">
    <location>
        <begin position="414"/>
        <end position="436"/>
    </location>
</feature>
<evidence type="ECO:0000313" key="11">
    <source>
        <dbReference type="Proteomes" id="UP001266099"/>
    </source>
</evidence>
<dbReference type="Pfam" id="PF06826">
    <property type="entry name" value="Asp-Al_Ex"/>
    <property type="match status" value="2"/>
</dbReference>
<evidence type="ECO:0000256" key="5">
    <source>
        <dbReference type="ARBA" id="ARBA00022692"/>
    </source>
</evidence>
<dbReference type="PANTHER" id="PTHR30445:SF3">
    <property type="entry name" value="TRANSPORT PROTEIN YIDE-RELATED"/>
    <property type="match status" value="1"/>
</dbReference>
<dbReference type="RefSeq" id="WP_309954465.1">
    <property type="nucleotide sequence ID" value="NZ_JAVDUJ010000001.1"/>
</dbReference>
<dbReference type="NCBIfam" id="TIGR01625">
    <property type="entry name" value="YidE_YbjL_dupl"/>
    <property type="match status" value="2"/>
</dbReference>
<comment type="subcellular location">
    <subcellularLocation>
        <location evidence="1">Cell membrane</location>
        <topology evidence="1">Multi-pass membrane protein</topology>
    </subcellularLocation>
</comment>
<evidence type="ECO:0000256" key="1">
    <source>
        <dbReference type="ARBA" id="ARBA00004651"/>
    </source>
</evidence>
<comment type="caution">
    <text evidence="10">The sequence shown here is derived from an EMBL/GenBank/DDBJ whole genome shotgun (WGS) entry which is preliminary data.</text>
</comment>
<keyword evidence="3" id="KW-0813">Transport</keyword>
<evidence type="ECO:0000256" key="2">
    <source>
        <dbReference type="ARBA" id="ARBA00009854"/>
    </source>
</evidence>
<organism evidence="10 11">
    <name type="scientific">Arcanobacterium hippocoleae</name>
    <dbReference type="NCBI Taxonomy" id="149017"/>
    <lineage>
        <taxon>Bacteria</taxon>
        <taxon>Bacillati</taxon>
        <taxon>Actinomycetota</taxon>
        <taxon>Actinomycetes</taxon>
        <taxon>Actinomycetales</taxon>
        <taxon>Actinomycetaceae</taxon>
        <taxon>Arcanobacterium</taxon>
    </lineage>
</organism>
<evidence type="ECO:0000256" key="6">
    <source>
        <dbReference type="ARBA" id="ARBA00022989"/>
    </source>
</evidence>
<feature type="transmembrane region" description="Helical" evidence="8">
    <location>
        <begin position="6"/>
        <end position="26"/>
    </location>
</feature>
<dbReference type="InterPro" id="IPR036721">
    <property type="entry name" value="RCK_C_sf"/>
</dbReference>
<protein>
    <submittedName>
        <fullName evidence="10">Transport protein</fullName>
    </submittedName>
</protein>
<feature type="domain" description="RCK C-terminal" evidence="9">
    <location>
        <begin position="255"/>
        <end position="339"/>
    </location>
</feature>
<dbReference type="EMBL" id="JAVDUJ010000001">
    <property type="protein sequence ID" value="MDR6938551.1"/>
    <property type="molecule type" value="Genomic_DNA"/>
</dbReference>
<evidence type="ECO:0000313" key="10">
    <source>
        <dbReference type="EMBL" id="MDR6938551.1"/>
    </source>
</evidence>
<evidence type="ECO:0000256" key="7">
    <source>
        <dbReference type="ARBA" id="ARBA00023136"/>
    </source>
</evidence>
<dbReference type="Proteomes" id="UP001266099">
    <property type="component" value="Unassembled WGS sequence"/>
</dbReference>
<feature type="transmembrane region" description="Helical" evidence="8">
    <location>
        <begin position="375"/>
        <end position="393"/>
    </location>
</feature>
<feature type="transmembrane region" description="Helical" evidence="8">
    <location>
        <begin position="87"/>
        <end position="107"/>
    </location>
</feature>
<dbReference type="InterPro" id="IPR006512">
    <property type="entry name" value="YidE_YbjL"/>
</dbReference>
<dbReference type="SUPFAM" id="SSF116726">
    <property type="entry name" value="TrkA C-terminal domain-like"/>
    <property type="match status" value="1"/>
</dbReference>
<keyword evidence="6 8" id="KW-1133">Transmembrane helix</keyword>
<keyword evidence="11" id="KW-1185">Reference proteome</keyword>
<dbReference type="Gene3D" id="3.30.70.1450">
    <property type="entry name" value="Regulator of K+ conductance, C-terminal domain"/>
    <property type="match status" value="1"/>
</dbReference>
<feature type="transmembrane region" description="Helical" evidence="8">
    <location>
        <begin position="151"/>
        <end position="168"/>
    </location>
</feature>
<evidence type="ECO:0000256" key="4">
    <source>
        <dbReference type="ARBA" id="ARBA00022475"/>
    </source>
</evidence>
<keyword evidence="5 8" id="KW-0812">Transmembrane</keyword>
<feature type="transmembrane region" description="Helical" evidence="8">
    <location>
        <begin position="502"/>
        <end position="523"/>
    </location>
</feature>
<feature type="transmembrane region" description="Helical" evidence="8">
    <location>
        <begin position="56"/>
        <end position="75"/>
    </location>
</feature>
<gene>
    <name evidence="10" type="ORF">J2S36_000094</name>
</gene>
<reference evidence="10 11" key="1">
    <citation type="submission" date="2023-07" db="EMBL/GenBank/DDBJ databases">
        <title>Sequencing the genomes of 1000 actinobacteria strains.</title>
        <authorList>
            <person name="Klenk H.-P."/>
        </authorList>
    </citation>
    <scope>NUCLEOTIDE SEQUENCE [LARGE SCALE GENOMIC DNA]</scope>
    <source>
        <strain evidence="10 11">DSM 15539</strain>
    </source>
</reference>
<comment type="similarity">
    <text evidence="2">Belongs to the AAE transporter (TC 2.A.81) family.</text>
</comment>
<evidence type="ECO:0000256" key="3">
    <source>
        <dbReference type="ARBA" id="ARBA00022448"/>
    </source>
</evidence>
<dbReference type="Pfam" id="PF02080">
    <property type="entry name" value="TrkA_C"/>
    <property type="match status" value="1"/>
</dbReference>
<proteinExistence type="inferred from homology"/>
<feature type="transmembrane region" description="Helical" evidence="8">
    <location>
        <begin position="349"/>
        <end position="369"/>
    </location>
</feature>
<evidence type="ECO:0000256" key="8">
    <source>
        <dbReference type="SAM" id="Phobius"/>
    </source>
</evidence>
<dbReference type="InterPro" id="IPR006037">
    <property type="entry name" value="RCK_C"/>
</dbReference>
<sequence length="524" mass="54412">MADLLLNSPILTLFIVVALGAGLGIVPFGPVKLGAAGALFIGLIIGDIVPELGPQLAVVQSLGLALFVYTVGLSAGQTFFANLRKQAKLMAGSVGVLAVGGALTILLGKVLGLDIGLAAGIYAGTLTTTPALAAATAAAGGDGAPGVGYSLGYPVGVIMAIILVSMIVSRKWEGRNDAPSLAGQSLFATTALVENPMSIRDVPGWKEQKFKISYLQRGENTRVFVPGEELQAGDQIVIVGLADDVFAAVAMIGREVEQHLADYRARVEFESFTVSSKHIAGRTVAALNMPGRFGAIVTRIHRGDLELLATDAARIEVGDRLMVAYPRAEYEQIQNFFGDSERKISQIDAISMGLGMTLGILLGMVEISLPGGMKFSLGTAAGPLIVGMFLGALQKTGPFLWQMPQAANQTIRQLGLLLFLAAVGISSGKAFMGTAFTTTGALAGLMAFAIVVVILVLVIVLGRMIGLSAQRTAGVMAGILGQPAVLAFATSKENDERIEAGYAAIFALGIIMKIILVTIIVAFG</sequence>